<evidence type="ECO:0000313" key="5">
    <source>
        <dbReference type="EMBL" id="KTD61761.1"/>
    </source>
</evidence>
<evidence type="ECO:0000256" key="1">
    <source>
        <dbReference type="ARBA" id="ARBA00006814"/>
    </source>
</evidence>
<dbReference type="SUPFAM" id="SSF53163">
    <property type="entry name" value="HybD-like"/>
    <property type="match status" value="1"/>
</dbReference>
<dbReference type="PATRIC" id="fig|452.5.peg.2639"/>
<comment type="similarity">
    <text evidence="1">Belongs to the peptidase A31 family.</text>
</comment>
<keyword evidence="3" id="KW-0064">Aspartyl protease</keyword>
<evidence type="ECO:0000256" key="4">
    <source>
        <dbReference type="ARBA" id="ARBA00022801"/>
    </source>
</evidence>
<keyword evidence="4" id="KW-0378">Hydrolase</keyword>
<dbReference type="PANTHER" id="PTHR30302:SF1">
    <property type="entry name" value="HYDROGENASE 2 MATURATION PROTEASE"/>
    <property type="match status" value="1"/>
</dbReference>
<dbReference type="GO" id="GO:0008047">
    <property type="term" value="F:enzyme activator activity"/>
    <property type="evidence" value="ECO:0007669"/>
    <property type="project" value="InterPro"/>
</dbReference>
<evidence type="ECO:0000313" key="6">
    <source>
        <dbReference type="Proteomes" id="UP000054877"/>
    </source>
</evidence>
<evidence type="ECO:0000256" key="2">
    <source>
        <dbReference type="ARBA" id="ARBA00022670"/>
    </source>
</evidence>
<dbReference type="NCBIfam" id="TIGR00072">
    <property type="entry name" value="hydrog_prot"/>
    <property type="match status" value="1"/>
</dbReference>
<dbReference type="GO" id="GO:0016485">
    <property type="term" value="P:protein processing"/>
    <property type="evidence" value="ECO:0007669"/>
    <property type="project" value="TreeGrafter"/>
</dbReference>
<dbReference type="Proteomes" id="UP000054877">
    <property type="component" value="Unassembled WGS sequence"/>
</dbReference>
<dbReference type="CDD" id="cd00518">
    <property type="entry name" value="H2MP"/>
    <property type="match status" value="1"/>
</dbReference>
<dbReference type="Gene3D" id="3.40.50.1450">
    <property type="entry name" value="HybD-like"/>
    <property type="match status" value="1"/>
</dbReference>
<protein>
    <submittedName>
        <fullName evidence="5">Hydrogenase expression/formation protein</fullName>
    </submittedName>
</protein>
<organism evidence="5 6">
    <name type="scientific">Legionella spiritensis</name>
    <dbReference type="NCBI Taxonomy" id="452"/>
    <lineage>
        <taxon>Bacteria</taxon>
        <taxon>Pseudomonadati</taxon>
        <taxon>Pseudomonadota</taxon>
        <taxon>Gammaproteobacteria</taxon>
        <taxon>Legionellales</taxon>
        <taxon>Legionellaceae</taxon>
        <taxon>Legionella</taxon>
    </lineage>
</organism>
<dbReference type="EMBL" id="LNYX01000031">
    <property type="protein sequence ID" value="KTD61761.1"/>
    <property type="molecule type" value="Genomic_DNA"/>
</dbReference>
<gene>
    <name evidence="5" type="primary">vhtD</name>
    <name evidence="5" type="ORF">Lspi_2391</name>
</gene>
<dbReference type="AlphaFoldDB" id="A0A0W0YY05"/>
<name>A0A0W0YY05_LEGSP</name>
<dbReference type="GO" id="GO:0004190">
    <property type="term" value="F:aspartic-type endopeptidase activity"/>
    <property type="evidence" value="ECO:0007669"/>
    <property type="project" value="UniProtKB-KW"/>
</dbReference>
<dbReference type="RefSeq" id="WP_058484286.1">
    <property type="nucleotide sequence ID" value="NZ_CAAAII010000001.1"/>
</dbReference>
<dbReference type="Pfam" id="PF01750">
    <property type="entry name" value="HycI"/>
    <property type="match status" value="1"/>
</dbReference>
<proteinExistence type="inferred from homology"/>
<dbReference type="InterPro" id="IPR000671">
    <property type="entry name" value="Peptidase_A31"/>
</dbReference>
<dbReference type="InterPro" id="IPR023430">
    <property type="entry name" value="Pept_HybD-like_dom_sf"/>
</dbReference>
<reference evidence="5 6" key="1">
    <citation type="submission" date="2015-11" db="EMBL/GenBank/DDBJ databases">
        <title>Genomic analysis of 38 Legionella species identifies large and diverse effector repertoires.</title>
        <authorList>
            <person name="Burstein D."/>
            <person name="Amaro F."/>
            <person name="Zusman T."/>
            <person name="Lifshitz Z."/>
            <person name="Cohen O."/>
            <person name="Gilbert J.A."/>
            <person name="Pupko T."/>
            <person name="Shuman H.A."/>
            <person name="Segal G."/>
        </authorList>
    </citation>
    <scope>NUCLEOTIDE SEQUENCE [LARGE SCALE GENOMIC DNA]</scope>
    <source>
        <strain evidence="5 6">Mt.St.Helens-9</strain>
    </source>
</reference>
<dbReference type="OrthoDB" id="9808862at2"/>
<comment type="caution">
    <text evidence="5">The sequence shown here is derived from an EMBL/GenBank/DDBJ whole genome shotgun (WGS) entry which is preliminary data.</text>
</comment>
<dbReference type="PANTHER" id="PTHR30302">
    <property type="entry name" value="HYDROGENASE 1 MATURATION PROTEASE"/>
    <property type="match status" value="1"/>
</dbReference>
<dbReference type="STRING" id="452.Lspi_2391"/>
<keyword evidence="2" id="KW-0645">Protease</keyword>
<keyword evidence="6" id="KW-1185">Reference proteome</keyword>
<sequence>MSDLRVLGIGSPFGDDRLGWEAIALLQQQNTLKQYSSRQLQISHYDRPGLRLLELMQDAATVILIDAVKTGAAPGTCHRLENRSIGGFHNQLSSHNIGIAETIQLGHALNQLPKRMILYGIEIQEISSQFELSAIVASALNLLVMRIEKEIKALLA</sequence>
<accession>A0A0W0YY05</accession>
<evidence type="ECO:0000256" key="3">
    <source>
        <dbReference type="ARBA" id="ARBA00022750"/>
    </source>
</evidence>